<dbReference type="AlphaFoldDB" id="A0A8H4IN11"/>
<name>A0A8H4IN11_9PEZI</name>
<accession>A0A8H4IN11</accession>
<evidence type="ECO:0000256" key="1">
    <source>
        <dbReference type="SAM" id="MobiDB-lite"/>
    </source>
</evidence>
<evidence type="ECO:0000313" key="2">
    <source>
        <dbReference type="EMBL" id="KAF4304251.1"/>
    </source>
</evidence>
<organism evidence="2 3">
    <name type="scientific">Botryosphaeria dothidea</name>
    <dbReference type="NCBI Taxonomy" id="55169"/>
    <lineage>
        <taxon>Eukaryota</taxon>
        <taxon>Fungi</taxon>
        <taxon>Dikarya</taxon>
        <taxon>Ascomycota</taxon>
        <taxon>Pezizomycotina</taxon>
        <taxon>Dothideomycetes</taxon>
        <taxon>Dothideomycetes incertae sedis</taxon>
        <taxon>Botryosphaeriales</taxon>
        <taxon>Botryosphaeriaceae</taxon>
        <taxon>Botryosphaeria</taxon>
    </lineage>
</organism>
<gene>
    <name evidence="2" type="ORF">GTA08_BOTSDO08505</name>
</gene>
<evidence type="ECO:0000313" key="3">
    <source>
        <dbReference type="Proteomes" id="UP000572817"/>
    </source>
</evidence>
<protein>
    <submittedName>
        <fullName evidence="2">Uncharacterized protein</fullName>
    </submittedName>
</protein>
<dbReference type="Proteomes" id="UP000572817">
    <property type="component" value="Unassembled WGS sequence"/>
</dbReference>
<dbReference type="EMBL" id="WWBZ02000051">
    <property type="protein sequence ID" value="KAF4304251.1"/>
    <property type="molecule type" value="Genomic_DNA"/>
</dbReference>
<proteinExistence type="predicted"/>
<comment type="caution">
    <text evidence="2">The sequence shown here is derived from an EMBL/GenBank/DDBJ whole genome shotgun (WGS) entry which is preliminary data.</text>
</comment>
<reference evidence="2" key="1">
    <citation type="submission" date="2020-04" db="EMBL/GenBank/DDBJ databases">
        <title>Genome Assembly and Annotation of Botryosphaeria dothidea sdau 11-99, a Latent Pathogen of Apple Fruit Ring Rot in China.</title>
        <authorList>
            <person name="Yu C."/>
            <person name="Diao Y."/>
            <person name="Lu Q."/>
            <person name="Zhao J."/>
            <person name="Cui S."/>
            <person name="Peng C."/>
            <person name="He B."/>
            <person name="Liu H."/>
        </authorList>
    </citation>
    <scope>NUCLEOTIDE SEQUENCE [LARGE SCALE GENOMIC DNA]</scope>
    <source>
        <strain evidence="2">Sdau11-99</strain>
    </source>
</reference>
<keyword evidence="3" id="KW-1185">Reference proteome</keyword>
<sequence>MHLFVAVLFLVWAIGLFIFHTSRQRVLRMRRISDPNKPLPPPPSSSSLKLKKIKKTKHDGAFGAAMDAADGSGLWI</sequence>
<feature type="region of interest" description="Disordered" evidence="1">
    <location>
        <begin position="31"/>
        <end position="50"/>
    </location>
</feature>